<keyword evidence="2" id="KW-1185">Reference proteome</keyword>
<dbReference type="EMBL" id="BLVP01000043">
    <property type="protein sequence ID" value="GFM38647.1"/>
    <property type="molecule type" value="Genomic_DNA"/>
</dbReference>
<protein>
    <submittedName>
        <fullName evidence="1">Uncharacterized protein</fullName>
    </submittedName>
</protein>
<name>A0A7J0BY72_9BACT</name>
<organism evidence="1 2">
    <name type="scientific">Desulfovibrio psychrotolerans</name>
    <dbReference type="NCBI Taxonomy" id="415242"/>
    <lineage>
        <taxon>Bacteria</taxon>
        <taxon>Pseudomonadati</taxon>
        <taxon>Thermodesulfobacteriota</taxon>
        <taxon>Desulfovibrionia</taxon>
        <taxon>Desulfovibrionales</taxon>
        <taxon>Desulfovibrionaceae</taxon>
        <taxon>Desulfovibrio</taxon>
    </lineage>
</organism>
<proteinExistence type="predicted"/>
<gene>
    <name evidence="1" type="ORF">DSM19430T_33310</name>
</gene>
<evidence type="ECO:0000313" key="1">
    <source>
        <dbReference type="EMBL" id="GFM38647.1"/>
    </source>
</evidence>
<evidence type="ECO:0000313" key="2">
    <source>
        <dbReference type="Proteomes" id="UP000503820"/>
    </source>
</evidence>
<sequence>MGVACIVAVDRRKALFAATDRACAPHRVRRESREVDMANVQTKQAAQHNGLTELFRDKLRKVTDSGGAQDRVQRIMLALGYAMALTPTGNPGFTRITDYKGMPVNVWVGDAGLTAWPRTLLSPVWVGYYSLEEPAEMVQYEEHERLMDYLRDRHPEAFQTPSAFGEGEG</sequence>
<dbReference type="Proteomes" id="UP000503820">
    <property type="component" value="Unassembled WGS sequence"/>
</dbReference>
<dbReference type="AlphaFoldDB" id="A0A7J0BY72"/>
<reference evidence="1 2" key="1">
    <citation type="submission" date="2020-05" db="EMBL/GenBank/DDBJ databases">
        <title>Draft genome sequence of Desulfovibrio psychrotolerans JS1T.</title>
        <authorList>
            <person name="Ueno A."/>
            <person name="Tamazawa S."/>
            <person name="Tamamura S."/>
            <person name="Murakami T."/>
            <person name="Kiyama T."/>
            <person name="Inomata H."/>
            <person name="Amano Y."/>
            <person name="Miyakawa K."/>
            <person name="Tamaki H."/>
            <person name="Naganuma T."/>
            <person name="Kaneko K."/>
        </authorList>
    </citation>
    <scope>NUCLEOTIDE SEQUENCE [LARGE SCALE GENOMIC DNA]</scope>
    <source>
        <strain evidence="1 2">JS1</strain>
    </source>
</reference>
<accession>A0A7J0BY72</accession>
<comment type="caution">
    <text evidence="1">The sequence shown here is derived from an EMBL/GenBank/DDBJ whole genome shotgun (WGS) entry which is preliminary data.</text>
</comment>